<keyword evidence="4" id="KW-0564">Palmitate</keyword>
<evidence type="ECO:0000313" key="8">
    <source>
        <dbReference type="Proteomes" id="UP000008460"/>
    </source>
</evidence>
<dbReference type="RefSeq" id="WP_013771915.1">
    <property type="nucleotide sequence ID" value="NC_015514.1"/>
</dbReference>
<dbReference type="KEGG" id="cfi:Celf_2765"/>
<dbReference type="EMBL" id="CP002666">
    <property type="protein sequence ID" value="AEE46889.1"/>
    <property type="molecule type" value="Genomic_DNA"/>
</dbReference>
<gene>
    <name evidence="7" type="ordered locus">Celf_2765</name>
</gene>
<accession>F4H7C8</accession>
<keyword evidence="2 6" id="KW-0732">Signal</keyword>
<organism evidence="7 8">
    <name type="scientific">Cellulomonas fimi (strain ATCC 484 / DSM 20113 / JCM 1341 / CCUG 24087 / LMG 16345 / NBRC 15513 / NCIMB 8980 / NCTC 7547 / NRS-133)</name>
    <dbReference type="NCBI Taxonomy" id="590998"/>
    <lineage>
        <taxon>Bacteria</taxon>
        <taxon>Bacillati</taxon>
        <taxon>Actinomycetota</taxon>
        <taxon>Actinomycetes</taxon>
        <taxon>Micrococcales</taxon>
        <taxon>Cellulomonadaceae</taxon>
        <taxon>Cellulomonas</taxon>
    </lineage>
</organism>
<proteinExistence type="predicted"/>
<sequence>MFPQKRRTRVLAVVTASTLLALTAACSSGGGDQEANDDGTPSGELTVLTWRTDLVEDGTFDEYVEQFKAKYPEVTDVTVEGVTDYEGTVKTRMNTEDYGDVLAIPGSVTPDQLPDFFEPLGDQAEMEKEYRWLNDKSFEGKSYGIPVVGNVQGVVYNKRVWEEAGITEFPTTPQEFLDDLQAVKDKGIAVAPLYTNYKDAWALSQWEGWRGAVTANPDYVNEMTQTDTPWTEESDSGVIDGTIYDVVAQGLTEADPTTTDWEGSKRLLGVGDISAMVLGSWSIPQMQAAAEAAGADPADIAYMPTPSQVDGKFHTVAGGDYNLGINVHSKNKATARAWIDWFNHESGFSEAQVGLSPLIDGPVPAALEGFMAEVELITMNPAPEGKESLFADIDTASGIVTTDPKYRQQIIDDARSGARTKEQIFDDLNSRWAEGRADAGA</sequence>
<keyword evidence="1" id="KW-1003">Cell membrane</keyword>
<dbReference type="PANTHER" id="PTHR43649">
    <property type="entry name" value="ARABINOSE-BINDING PROTEIN-RELATED"/>
    <property type="match status" value="1"/>
</dbReference>
<dbReference type="InterPro" id="IPR006059">
    <property type="entry name" value="SBP"/>
</dbReference>
<dbReference type="SUPFAM" id="SSF53850">
    <property type="entry name" value="Periplasmic binding protein-like II"/>
    <property type="match status" value="1"/>
</dbReference>
<name>F4H7C8_CELFA</name>
<evidence type="ECO:0000256" key="4">
    <source>
        <dbReference type="ARBA" id="ARBA00023139"/>
    </source>
</evidence>
<feature type="signal peptide" evidence="6">
    <location>
        <begin position="1"/>
        <end position="26"/>
    </location>
</feature>
<evidence type="ECO:0000256" key="2">
    <source>
        <dbReference type="ARBA" id="ARBA00022729"/>
    </source>
</evidence>
<dbReference type="Proteomes" id="UP000008460">
    <property type="component" value="Chromosome"/>
</dbReference>
<evidence type="ECO:0000256" key="3">
    <source>
        <dbReference type="ARBA" id="ARBA00023136"/>
    </source>
</evidence>
<keyword evidence="5" id="KW-0449">Lipoprotein</keyword>
<dbReference type="HOGENOM" id="CLU_049575_0_0_11"/>
<dbReference type="PROSITE" id="PS51257">
    <property type="entry name" value="PROKAR_LIPOPROTEIN"/>
    <property type="match status" value="1"/>
</dbReference>
<dbReference type="PANTHER" id="PTHR43649:SF33">
    <property type="entry name" value="POLYGALACTURONAN_RHAMNOGALACTURONAN-BINDING PROTEIN YTCQ"/>
    <property type="match status" value="1"/>
</dbReference>
<reference evidence="7 8" key="1">
    <citation type="submission" date="2011-04" db="EMBL/GenBank/DDBJ databases">
        <title>Complete sequence of Cellulomonas fimi ATCC 484.</title>
        <authorList>
            <consortium name="US DOE Joint Genome Institute"/>
            <person name="Lucas S."/>
            <person name="Han J."/>
            <person name="Lapidus A."/>
            <person name="Cheng J.-F."/>
            <person name="Goodwin L."/>
            <person name="Pitluck S."/>
            <person name="Peters L."/>
            <person name="Chertkov O."/>
            <person name="Detter J.C."/>
            <person name="Han C."/>
            <person name="Tapia R."/>
            <person name="Land M."/>
            <person name="Hauser L."/>
            <person name="Kyrpides N."/>
            <person name="Ivanova N."/>
            <person name="Ovchinnikova G."/>
            <person name="Pagani I."/>
            <person name="Mead D."/>
            <person name="Brumm P."/>
            <person name="Woyke T."/>
        </authorList>
    </citation>
    <scope>NUCLEOTIDE SEQUENCE [LARGE SCALE GENOMIC DNA]</scope>
    <source>
        <strain evidence="8">ATCC 484 / DSM 20113 / JCM 1341 / NBRC 15513 / NCIMB 8980 / NCTC 7547</strain>
    </source>
</reference>
<evidence type="ECO:0000256" key="6">
    <source>
        <dbReference type="SAM" id="SignalP"/>
    </source>
</evidence>
<keyword evidence="8" id="KW-1185">Reference proteome</keyword>
<protein>
    <submittedName>
        <fullName evidence="7">Extracellular solute-binding protein family 1</fullName>
    </submittedName>
</protein>
<dbReference type="AlphaFoldDB" id="F4H7C8"/>
<evidence type="ECO:0000256" key="5">
    <source>
        <dbReference type="ARBA" id="ARBA00023288"/>
    </source>
</evidence>
<keyword evidence="3" id="KW-0472">Membrane</keyword>
<feature type="chain" id="PRO_5039219325" evidence="6">
    <location>
        <begin position="27"/>
        <end position="441"/>
    </location>
</feature>
<dbReference type="InterPro" id="IPR050490">
    <property type="entry name" value="Bact_solute-bd_prot1"/>
</dbReference>
<evidence type="ECO:0000313" key="7">
    <source>
        <dbReference type="EMBL" id="AEE46889.1"/>
    </source>
</evidence>
<evidence type="ECO:0000256" key="1">
    <source>
        <dbReference type="ARBA" id="ARBA00022475"/>
    </source>
</evidence>
<dbReference type="eggNOG" id="COG1653">
    <property type="taxonomic scope" value="Bacteria"/>
</dbReference>
<dbReference type="Gene3D" id="3.40.190.10">
    <property type="entry name" value="Periplasmic binding protein-like II"/>
    <property type="match status" value="2"/>
</dbReference>
<dbReference type="STRING" id="590998.Celf_2765"/>
<dbReference type="Pfam" id="PF01547">
    <property type="entry name" value="SBP_bac_1"/>
    <property type="match status" value="1"/>
</dbReference>